<dbReference type="KEGG" id="mgx:CM1_01055"/>
<dbReference type="Pfam" id="PF13651">
    <property type="entry name" value="EcoRI_methylase"/>
    <property type="match status" value="1"/>
</dbReference>
<name>A0ABC7ZIL8_MYCGT</name>
<dbReference type="InterPro" id="IPR025247">
    <property type="entry name" value="EcoRI-like_methylase"/>
</dbReference>
<accession>A0ABC7ZIL8</accession>
<dbReference type="AlphaFoldDB" id="A0ABC7ZIL8"/>
<evidence type="ECO:0000313" key="2">
    <source>
        <dbReference type="Proteomes" id="UP000005254"/>
    </source>
</evidence>
<evidence type="ECO:0000313" key="1">
    <source>
        <dbReference type="EMBL" id="AFQ03997.1"/>
    </source>
</evidence>
<dbReference type="InterPro" id="IPR002052">
    <property type="entry name" value="DNA_methylase_N6_adenine_CS"/>
</dbReference>
<dbReference type="Proteomes" id="UP000005254">
    <property type="component" value="Chromosome"/>
</dbReference>
<dbReference type="GeneID" id="99647015"/>
<gene>
    <name evidence="1" type="ORF">CM1_01055</name>
</gene>
<organism evidence="1 2">
    <name type="scientific">Mycoplasmoides genitalium M6320</name>
    <dbReference type="NCBI Taxonomy" id="662945"/>
    <lineage>
        <taxon>Bacteria</taxon>
        <taxon>Bacillati</taxon>
        <taxon>Mycoplasmatota</taxon>
        <taxon>Mycoplasmoidales</taxon>
        <taxon>Mycoplasmoidaceae</taxon>
        <taxon>Mycoplasmoides</taxon>
    </lineage>
</organism>
<reference evidence="1 2" key="1">
    <citation type="journal article" date="2012" name="J. Bacteriol.">
        <title>Draft Genome Sequences of Four Axenic Mycoplasma genitalium Strains Isolated from Denmark, Japan, and Australia.</title>
        <authorList>
            <person name="McGowin C.L."/>
            <person name="Ma L."/>
            <person name="Jensen J.S."/>
            <person name="Mancuso M.M."/>
            <person name="Hamasuna R."/>
            <person name="Adegboye D."/>
            <person name="Martin D.H."/>
        </authorList>
    </citation>
    <scope>NUCLEOTIDE SEQUENCE [LARGE SCALE GENOMIC DNA]</scope>
    <source>
        <strain evidence="1 2">M6320</strain>
    </source>
</reference>
<dbReference type="GO" id="GO:0008168">
    <property type="term" value="F:methyltransferase activity"/>
    <property type="evidence" value="ECO:0007669"/>
    <property type="project" value="UniProtKB-KW"/>
</dbReference>
<protein>
    <submittedName>
        <fullName evidence="1">Adenine-specific DNA modification methylase</fullName>
    </submittedName>
</protein>
<dbReference type="EMBL" id="CP003772">
    <property type="protein sequence ID" value="AFQ03997.1"/>
    <property type="molecule type" value="Genomic_DNA"/>
</dbReference>
<dbReference type="RefSeq" id="WP_010869363.1">
    <property type="nucleotide sequence ID" value="NC_018497.1"/>
</dbReference>
<dbReference type="GO" id="GO:0032259">
    <property type="term" value="P:methylation"/>
    <property type="evidence" value="ECO:0007669"/>
    <property type="project" value="UniProtKB-KW"/>
</dbReference>
<keyword evidence="1" id="KW-0489">Methyltransferase</keyword>
<sequence>MHHFNRAKKAKNNEFFTLIDEIENEVINYQKQFANKTIFCNCNDGKNSHFFQFFQTNFNQLQLKKLIGFSFNNLSQADKFTFDGNKVTKTKLKGNGDFSSDESIEVLKQADIVVTNPPFSLFQSFIDLLIQHNKQFLVLGLNAAVSYNHIFTYFKTNKLWFGYTVNKTMSFSVNSDYQLYNPKTSNFFTKNGKCFQKIAGISWFTNLGKPHYNPFLNTNCFYKNNEKNYPKFDWYDAIYVNKIKNIPMDWNGLMGVPLTFLNCYNPKQFELVDCLANPYATLDTLKTNAFVKLNQGDVRNVNGKRRYVRVIIKKQQI</sequence>
<keyword evidence="1" id="KW-0808">Transferase</keyword>
<dbReference type="PROSITE" id="PS00092">
    <property type="entry name" value="N6_MTASE"/>
    <property type="match status" value="1"/>
</dbReference>
<proteinExistence type="predicted"/>